<keyword evidence="3" id="KW-1185">Reference proteome</keyword>
<sequence>MEGWPPPRWRRLAAERHYLPANVPLVKRVAAMPGDIACGAGARVSVDGVAVATRLARDQSGRDLPWWQGCHRLGAGEYLLLMDAPGSFDGRYFGISSRRDLVGRARLIWRR</sequence>
<dbReference type="InterPro" id="IPR036286">
    <property type="entry name" value="LexA/Signal_pep-like_sf"/>
</dbReference>
<comment type="caution">
    <text evidence="2">The sequence shown here is derived from an EMBL/GenBank/DDBJ whole genome shotgun (WGS) entry which is preliminary data.</text>
</comment>
<dbReference type="SUPFAM" id="SSF51306">
    <property type="entry name" value="LexA/Signal peptidase"/>
    <property type="match status" value="1"/>
</dbReference>
<dbReference type="OrthoDB" id="5360818at2"/>
<accession>A0A4S1WAE6</accession>
<evidence type="ECO:0000259" key="1">
    <source>
        <dbReference type="Pfam" id="PF10502"/>
    </source>
</evidence>
<evidence type="ECO:0000313" key="2">
    <source>
        <dbReference type="EMBL" id="TGX38280.1"/>
    </source>
</evidence>
<dbReference type="GO" id="GO:0006465">
    <property type="term" value="P:signal peptide processing"/>
    <property type="evidence" value="ECO:0007669"/>
    <property type="project" value="InterPro"/>
</dbReference>
<dbReference type="AlphaFoldDB" id="A0A4S1WAE6"/>
<dbReference type="Pfam" id="PF10502">
    <property type="entry name" value="Peptidase_S26"/>
    <property type="match status" value="1"/>
</dbReference>
<dbReference type="EMBL" id="SRXU01000010">
    <property type="protein sequence ID" value="TGX38280.1"/>
    <property type="molecule type" value="Genomic_DNA"/>
</dbReference>
<evidence type="ECO:0000313" key="3">
    <source>
        <dbReference type="Proteomes" id="UP000309848"/>
    </source>
</evidence>
<feature type="domain" description="Peptidase S26" evidence="1">
    <location>
        <begin position="20"/>
        <end position="109"/>
    </location>
</feature>
<dbReference type="InterPro" id="IPR019533">
    <property type="entry name" value="Peptidase_S26"/>
</dbReference>
<gene>
    <name evidence="2" type="ORF">E5A74_18845</name>
</gene>
<reference evidence="2 3" key="1">
    <citation type="submission" date="2019-04" db="EMBL/GenBank/DDBJ databases">
        <title>Sphingomonas psychrotolerans sp. nov., isolated from soil in the Tianshan Mountains, Xinjiang, China.</title>
        <authorList>
            <person name="Luo Y."/>
            <person name="Sheng H."/>
        </authorList>
    </citation>
    <scope>NUCLEOTIDE SEQUENCE [LARGE SCALE GENOMIC DNA]</scope>
    <source>
        <strain evidence="2 3">KIS18-15</strain>
    </source>
</reference>
<dbReference type="GO" id="GO:0004252">
    <property type="term" value="F:serine-type endopeptidase activity"/>
    <property type="evidence" value="ECO:0007669"/>
    <property type="project" value="InterPro"/>
</dbReference>
<protein>
    <submittedName>
        <fullName evidence="2">S26 family signal peptidase</fullName>
    </submittedName>
</protein>
<dbReference type="Proteomes" id="UP000309848">
    <property type="component" value="Unassembled WGS sequence"/>
</dbReference>
<dbReference type="Gene3D" id="2.10.109.10">
    <property type="entry name" value="Umud Fragment, subunit A"/>
    <property type="match status" value="1"/>
</dbReference>
<name>A0A4S1WAE6_9SPHN</name>
<organism evidence="2 3">
    <name type="scientific">Sphingomonas naasensis</name>
    <dbReference type="NCBI Taxonomy" id="1344951"/>
    <lineage>
        <taxon>Bacteria</taxon>
        <taxon>Pseudomonadati</taxon>
        <taxon>Pseudomonadota</taxon>
        <taxon>Alphaproteobacteria</taxon>
        <taxon>Sphingomonadales</taxon>
        <taxon>Sphingomonadaceae</taxon>
        <taxon>Sphingomonas</taxon>
    </lineage>
</organism>
<proteinExistence type="predicted"/>